<organism evidence="1 2">
    <name type="scientific">Araneus ventricosus</name>
    <name type="common">Orbweaver spider</name>
    <name type="synonym">Epeira ventricosa</name>
    <dbReference type="NCBI Taxonomy" id="182803"/>
    <lineage>
        <taxon>Eukaryota</taxon>
        <taxon>Metazoa</taxon>
        <taxon>Ecdysozoa</taxon>
        <taxon>Arthropoda</taxon>
        <taxon>Chelicerata</taxon>
        <taxon>Arachnida</taxon>
        <taxon>Araneae</taxon>
        <taxon>Araneomorphae</taxon>
        <taxon>Entelegynae</taxon>
        <taxon>Araneoidea</taxon>
        <taxon>Araneidae</taxon>
        <taxon>Araneus</taxon>
    </lineage>
</organism>
<keyword evidence="2" id="KW-1185">Reference proteome</keyword>
<sequence>MLRERALDPLTAKRMQKIEQHYLYLSTQLQEVNNKLDQDWFEYLEKKKANQ</sequence>
<dbReference type="EMBL" id="BGPR01276375">
    <property type="protein sequence ID" value="GBN12179.1"/>
    <property type="molecule type" value="Genomic_DNA"/>
</dbReference>
<dbReference type="Proteomes" id="UP000499080">
    <property type="component" value="Unassembled WGS sequence"/>
</dbReference>
<dbReference type="OrthoDB" id="248320at2759"/>
<protein>
    <submittedName>
        <fullName evidence="1">Uncharacterized protein</fullName>
    </submittedName>
</protein>
<reference evidence="1 2" key="1">
    <citation type="journal article" date="2019" name="Sci. Rep.">
        <title>Orb-weaving spider Araneus ventricosus genome elucidates the spidroin gene catalogue.</title>
        <authorList>
            <person name="Kono N."/>
            <person name="Nakamura H."/>
            <person name="Ohtoshi R."/>
            <person name="Moran D.A.P."/>
            <person name="Shinohara A."/>
            <person name="Yoshida Y."/>
            <person name="Fujiwara M."/>
            <person name="Mori M."/>
            <person name="Tomita M."/>
            <person name="Arakawa K."/>
        </authorList>
    </citation>
    <scope>NUCLEOTIDE SEQUENCE [LARGE SCALE GENOMIC DNA]</scope>
</reference>
<feature type="non-terminal residue" evidence="1">
    <location>
        <position position="51"/>
    </location>
</feature>
<name>A0A4Y2LCI2_ARAVE</name>
<dbReference type="AlphaFoldDB" id="A0A4Y2LCI2"/>
<gene>
    <name evidence="1" type="ORF">AVEN_20308_1</name>
</gene>
<proteinExistence type="predicted"/>
<accession>A0A4Y2LCI2</accession>
<evidence type="ECO:0000313" key="2">
    <source>
        <dbReference type="Proteomes" id="UP000499080"/>
    </source>
</evidence>
<comment type="caution">
    <text evidence="1">The sequence shown here is derived from an EMBL/GenBank/DDBJ whole genome shotgun (WGS) entry which is preliminary data.</text>
</comment>
<evidence type="ECO:0000313" key="1">
    <source>
        <dbReference type="EMBL" id="GBN12179.1"/>
    </source>
</evidence>